<evidence type="ECO:0000313" key="1">
    <source>
        <dbReference type="EMBL" id="SNY56398.1"/>
    </source>
</evidence>
<organism evidence="1 2">
    <name type="scientific">Paractinoplanes atraurantiacus</name>
    <dbReference type="NCBI Taxonomy" id="1036182"/>
    <lineage>
        <taxon>Bacteria</taxon>
        <taxon>Bacillati</taxon>
        <taxon>Actinomycetota</taxon>
        <taxon>Actinomycetes</taxon>
        <taxon>Micromonosporales</taxon>
        <taxon>Micromonosporaceae</taxon>
        <taxon>Paractinoplanes</taxon>
    </lineage>
</organism>
<evidence type="ECO:0000313" key="2">
    <source>
        <dbReference type="Proteomes" id="UP000219612"/>
    </source>
</evidence>
<dbReference type="InterPro" id="IPR023227">
    <property type="entry name" value="SAM_OH_AdoTrfase_C_sf"/>
</dbReference>
<dbReference type="SUPFAM" id="SSF102522">
    <property type="entry name" value="Bacterial fluorinating enzyme, N-terminal domain"/>
    <property type="match status" value="1"/>
</dbReference>
<dbReference type="RefSeq" id="WP_097324750.1">
    <property type="nucleotide sequence ID" value="NZ_OBDY01000017.1"/>
</dbReference>
<keyword evidence="2" id="KW-1185">Reference proteome</keyword>
<dbReference type="Proteomes" id="UP000219612">
    <property type="component" value="Unassembled WGS sequence"/>
</dbReference>
<dbReference type="EMBL" id="OBDY01000017">
    <property type="protein sequence ID" value="SNY56398.1"/>
    <property type="molecule type" value="Genomic_DNA"/>
</dbReference>
<dbReference type="Gene3D" id="2.40.30.90">
    <property type="entry name" value="Bacterial fluorinating enzyme like"/>
    <property type="match status" value="1"/>
</dbReference>
<gene>
    <name evidence="1" type="ORF">SAMN05421748_117149</name>
</gene>
<dbReference type="AlphaFoldDB" id="A0A285J841"/>
<sequence length="258" mass="26376">MLITVVADYGLGDLAFAEVRQRFAHLLPHAQVDAVPVPPFDTVSAGFCLAQLAFGDGPADRIVYANVAPREDLDDARDDNEGEPLAAAQLDSGVLVVGVASGFSLSFLAAEGVPVRAVKVADAGSQFRSRDVFPAAVAALARGEDLLGEELDLPAPPAGAVVYTDGYGNLKTSYSSAPAPVGTAVQVKIGDVAAEAVVSDGVFAVPAGTMSFAPGSSGWGGKAFYELLLRGGDAAGVFGRPRSGTPIALQSGGWGMRW</sequence>
<accession>A0A285J841</accession>
<reference evidence="1 2" key="1">
    <citation type="submission" date="2017-09" db="EMBL/GenBank/DDBJ databases">
        <authorList>
            <person name="Ehlers B."/>
            <person name="Leendertz F.H."/>
        </authorList>
    </citation>
    <scope>NUCLEOTIDE SEQUENCE [LARGE SCALE GENOMIC DNA]</scope>
    <source>
        <strain evidence="1 2">CGMCC 4.6857</strain>
    </source>
</reference>
<protein>
    <recommendedName>
        <fullName evidence="3">S-adenosyl-l-methionine hydroxide adenosyltransferase</fullName>
    </recommendedName>
</protein>
<dbReference type="InterPro" id="IPR023228">
    <property type="entry name" value="SAM_OH_AdoTrfase_N_sf"/>
</dbReference>
<dbReference type="Gene3D" id="3.40.50.10790">
    <property type="entry name" value="S-adenosyl-l-methionine hydroxide adenosyltransferase, N-terminal"/>
    <property type="match status" value="1"/>
</dbReference>
<dbReference type="OrthoDB" id="481721at2"/>
<proteinExistence type="predicted"/>
<name>A0A285J841_9ACTN</name>
<evidence type="ECO:0008006" key="3">
    <source>
        <dbReference type="Google" id="ProtNLM"/>
    </source>
</evidence>